<dbReference type="OrthoDB" id="5296227at2"/>
<dbReference type="InterPro" id="IPR007495">
    <property type="entry name" value="NqrM"/>
</dbReference>
<dbReference type="PANTHER" id="PTHR40691:SF3">
    <property type="entry name" value="(NA+)-NQR MATURATION NQRM"/>
    <property type="match status" value="1"/>
</dbReference>
<reference evidence="1 2" key="1">
    <citation type="submission" date="2018-06" db="EMBL/GenBank/DDBJ databases">
        <title>Marinomonas sp. YLB-05 draft genome sequence.</title>
        <authorList>
            <person name="Yu L."/>
            <person name="Tang X."/>
        </authorList>
    </citation>
    <scope>NUCLEOTIDE SEQUENCE [LARGE SCALE GENOMIC DNA]</scope>
    <source>
        <strain evidence="1 2">YLB-05</strain>
    </source>
</reference>
<sequence length="77" mass="7997">MTTLLVVFVCMIVVVTAMAVGVLMGRKPISGSCGGMSALGMEVACDICGGDKGKCEKETKRAQANAASDDQYYDATK</sequence>
<gene>
    <name evidence="1" type="ORF">DN730_15805</name>
</gene>
<organism evidence="1 2">
    <name type="scientific">Marinomonas piezotolerans</name>
    <dbReference type="NCBI Taxonomy" id="2213058"/>
    <lineage>
        <taxon>Bacteria</taxon>
        <taxon>Pseudomonadati</taxon>
        <taxon>Pseudomonadota</taxon>
        <taxon>Gammaproteobacteria</taxon>
        <taxon>Oceanospirillales</taxon>
        <taxon>Oceanospirillaceae</taxon>
        <taxon>Marinomonas</taxon>
    </lineage>
</organism>
<dbReference type="PANTHER" id="PTHR40691">
    <property type="entry name" value="(NA+)-NQR MATURATION NQRM"/>
    <property type="match status" value="1"/>
</dbReference>
<accession>A0A370U5X2</accession>
<evidence type="ECO:0000313" key="1">
    <source>
        <dbReference type="EMBL" id="RDL43168.1"/>
    </source>
</evidence>
<keyword evidence="2" id="KW-1185">Reference proteome</keyword>
<dbReference type="AlphaFoldDB" id="A0A370U5X2"/>
<protein>
    <submittedName>
        <fullName evidence="1">ApbE family protein</fullName>
    </submittedName>
</protein>
<name>A0A370U5X2_9GAMM</name>
<dbReference type="Proteomes" id="UP000254326">
    <property type="component" value="Unassembled WGS sequence"/>
</dbReference>
<dbReference type="EMBL" id="QKRA01000009">
    <property type="protein sequence ID" value="RDL43168.1"/>
    <property type="molecule type" value="Genomic_DNA"/>
</dbReference>
<dbReference type="RefSeq" id="WP_115469119.1">
    <property type="nucleotide sequence ID" value="NZ_QKRA01000009.1"/>
</dbReference>
<dbReference type="Pfam" id="PF04400">
    <property type="entry name" value="NqrM"/>
    <property type="match status" value="1"/>
</dbReference>
<proteinExistence type="predicted"/>
<evidence type="ECO:0000313" key="2">
    <source>
        <dbReference type="Proteomes" id="UP000254326"/>
    </source>
</evidence>
<comment type="caution">
    <text evidence="1">The sequence shown here is derived from an EMBL/GenBank/DDBJ whole genome shotgun (WGS) entry which is preliminary data.</text>
</comment>